<reference evidence="1 2" key="1">
    <citation type="journal article" date="2019" name="Nat. Ecol. Evol.">
        <title>Megaphylogeny resolves global patterns of mushroom evolution.</title>
        <authorList>
            <person name="Varga T."/>
            <person name="Krizsan K."/>
            <person name="Foldi C."/>
            <person name="Dima B."/>
            <person name="Sanchez-Garcia M."/>
            <person name="Sanchez-Ramirez S."/>
            <person name="Szollosi G.J."/>
            <person name="Szarkandi J.G."/>
            <person name="Papp V."/>
            <person name="Albert L."/>
            <person name="Andreopoulos W."/>
            <person name="Angelini C."/>
            <person name="Antonin V."/>
            <person name="Barry K.W."/>
            <person name="Bougher N.L."/>
            <person name="Buchanan P."/>
            <person name="Buyck B."/>
            <person name="Bense V."/>
            <person name="Catcheside P."/>
            <person name="Chovatia M."/>
            <person name="Cooper J."/>
            <person name="Damon W."/>
            <person name="Desjardin D."/>
            <person name="Finy P."/>
            <person name="Geml J."/>
            <person name="Haridas S."/>
            <person name="Hughes K."/>
            <person name="Justo A."/>
            <person name="Karasinski D."/>
            <person name="Kautmanova I."/>
            <person name="Kiss B."/>
            <person name="Kocsube S."/>
            <person name="Kotiranta H."/>
            <person name="LaButti K.M."/>
            <person name="Lechner B.E."/>
            <person name="Liimatainen K."/>
            <person name="Lipzen A."/>
            <person name="Lukacs Z."/>
            <person name="Mihaltcheva S."/>
            <person name="Morgado L.N."/>
            <person name="Niskanen T."/>
            <person name="Noordeloos M.E."/>
            <person name="Ohm R.A."/>
            <person name="Ortiz-Santana B."/>
            <person name="Ovrebo C."/>
            <person name="Racz N."/>
            <person name="Riley R."/>
            <person name="Savchenko A."/>
            <person name="Shiryaev A."/>
            <person name="Soop K."/>
            <person name="Spirin V."/>
            <person name="Szebenyi C."/>
            <person name="Tomsovsky M."/>
            <person name="Tulloss R.E."/>
            <person name="Uehling J."/>
            <person name="Grigoriev I.V."/>
            <person name="Vagvolgyi C."/>
            <person name="Papp T."/>
            <person name="Martin F.M."/>
            <person name="Miettinen O."/>
            <person name="Hibbett D.S."/>
            <person name="Nagy L.G."/>
        </authorList>
    </citation>
    <scope>NUCLEOTIDE SEQUENCE [LARGE SCALE GENOMIC DNA]</scope>
    <source>
        <strain evidence="1 2">NL-1719</strain>
    </source>
</reference>
<keyword evidence="2" id="KW-1185">Reference proteome</keyword>
<name>A0ACD3B1F1_9AGAR</name>
<evidence type="ECO:0000313" key="2">
    <source>
        <dbReference type="Proteomes" id="UP000308600"/>
    </source>
</evidence>
<sequence length="329" mass="37391">MELSLCLHKPSQDMVETCVSHIPRVRNLRLSKLPNCTEVEKLLDQPAPLLETLKLFNFRLSSTPTFSGVYPHLQRLMLLLVLNQCFGDEEIVPSTPRIRLPTLQVLYLTERETHTVFNVLKSLDIPQAAITVAWPGDFGREMTDANMETFWFEIDLFLRHLRIPLPIRHLDINRNHPHYSVDISSSPSHHRYSFQFLGQELDHRATFRWVNSVIPLDDIETLVINDLPDATLESISGLTNLKTITVSGIAAWTLIAVLADTFFPALKELTICDINLADEDMPALDDILILHEDAGFGLDKLVFVGCNNVDMEIFEDLANIVELVDELDI</sequence>
<evidence type="ECO:0000313" key="1">
    <source>
        <dbReference type="EMBL" id="TFK71935.1"/>
    </source>
</evidence>
<accession>A0ACD3B1F1</accession>
<dbReference type="EMBL" id="ML208291">
    <property type="protein sequence ID" value="TFK71935.1"/>
    <property type="molecule type" value="Genomic_DNA"/>
</dbReference>
<organism evidence="1 2">
    <name type="scientific">Pluteus cervinus</name>
    <dbReference type="NCBI Taxonomy" id="181527"/>
    <lineage>
        <taxon>Eukaryota</taxon>
        <taxon>Fungi</taxon>
        <taxon>Dikarya</taxon>
        <taxon>Basidiomycota</taxon>
        <taxon>Agaricomycotina</taxon>
        <taxon>Agaricomycetes</taxon>
        <taxon>Agaricomycetidae</taxon>
        <taxon>Agaricales</taxon>
        <taxon>Pluteineae</taxon>
        <taxon>Pluteaceae</taxon>
        <taxon>Pluteus</taxon>
    </lineage>
</organism>
<gene>
    <name evidence="1" type="ORF">BDN72DRAFT_836855</name>
</gene>
<proteinExistence type="predicted"/>
<protein>
    <submittedName>
        <fullName evidence="1">Uncharacterized protein</fullName>
    </submittedName>
</protein>
<dbReference type="Proteomes" id="UP000308600">
    <property type="component" value="Unassembled WGS sequence"/>
</dbReference>